<reference evidence="2" key="1">
    <citation type="submission" date="2021-03" db="EMBL/GenBank/DDBJ databases">
        <authorList>
            <person name="Tagirdzhanova G."/>
        </authorList>
    </citation>
    <scope>NUCLEOTIDE SEQUENCE</scope>
</reference>
<dbReference type="EMBL" id="CAJPDS010000021">
    <property type="protein sequence ID" value="CAF9918181.1"/>
    <property type="molecule type" value="Genomic_DNA"/>
</dbReference>
<evidence type="ECO:0000313" key="2">
    <source>
        <dbReference type="EMBL" id="CAF9918181.1"/>
    </source>
</evidence>
<proteinExistence type="predicted"/>
<keyword evidence="3" id="KW-1185">Reference proteome</keyword>
<dbReference type="Proteomes" id="UP000664521">
    <property type="component" value="Unassembled WGS sequence"/>
</dbReference>
<name>A0A8H3F4U1_9LECA</name>
<organism evidence="2 3">
    <name type="scientific">Heterodermia speciosa</name>
    <dbReference type="NCBI Taxonomy" id="116794"/>
    <lineage>
        <taxon>Eukaryota</taxon>
        <taxon>Fungi</taxon>
        <taxon>Dikarya</taxon>
        <taxon>Ascomycota</taxon>
        <taxon>Pezizomycotina</taxon>
        <taxon>Lecanoromycetes</taxon>
        <taxon>OSLEUM clade</taxon>
        <taxon>Lecanoromycetidae</taxon>
        <taxon>Caliciales</taxon>
        <taxon>Physciaceae</taxon>
        <taxon>Heterodermia</taxon>
    </lineage>
</organism>
<evidence type="ECO:0000313" key="3">
    <source>
        <dbReference type="Proteomes" id="UP000664521"/>
    </source>
</evidence>
<protein>
    <submittedName>
        <fullName evidence="2">Uncharacterized protein</fullName>
    </submittedName>
</protein>
<comment type="caution">
    <text evidence="2">The sequence shown here is derived from an EMBL/GenBank/DDBJ whole genome shotgun (WGS) entry which is preliminary data.</text>
</comment>
<dbReference type="AlphaFoldDB" id="A0A8H3F4U1"/>
<accession>A0A8H3F4U1</accession>
<sequence>MGRIESRLSKDTRKDIKEKMKLQEPEDDGRDTGSWKKQDFVSPLVLLLKLARDKVPFPSDQDDNDWGRLRSIQNYLQNLNLKEVSGQQGKYHPGVPKCIFAIVPVWTSQPLVISASVDSFSANDTLYQEGRTHRTAHLKHLEESYTTPIRKKTSELASSSKRFVKEYKIAKEEQSVSCNEEIIARFKRDSRLTKIHLPRIVVTWGPSGTYKPACLLDYCRFHILRPPKVEKLEQNQWTKKQPKGVDVAEWSTNKTVWPFDACAEWAGFLELAKDSATTQAIDATQW</sequence>
<feature type="region of interest" description="Disordered" evidence="1">
    <location>
        <begin position="1"/>
        <end position="36"/>
    </location>
</feature>
<evidence type="ECO:0000256" key="1">
    <source>
        <dbReference type="SAM" id="MobiDB-lite"/>
    </source>
</evidence>
<gene>
    <name evidence="2" type="ORF">HETSPECPRED_003691</name>
</gene>
<dbReference type="OrthoDB" id="5140945at2759"/>